<dbReference type="OrthoDB" id="3945550at2759"/>
<dbReference type="AlphaFoldDB" id="A0A8K0WPR6"/>
<comment type="caution">
    <text evidence="2">The sequence shown here is derived from an EMBL/GenBank/DDBJ whole genome shotgun (WGS) entry which is preliminary data.</text>
</comment>
<feature type="region of interest" description="Disordered" evidence="1">
    <location>
        <begin position="653"/>
        <end position="675"/>
    </location>
</feature>
<proteinExistence type="predicted"/>
<keyword evidence="3" id="KW-1185">Reference proteome</keyword>
<protein>
    <recommendedName>
        <fullName evidence="4">F-box domain-containing protein</fullName>
    </recommendedName>
</protein>
<evidence type="ECO:0000313" key="2">
    <source>
        <dbReference type="EMBL" id="KAH7313608.1"/>
    </source>
</evidence>
<evidence type="ECO:0008006" key="4">
    <source>
        <dbReference type="Google" id="ProtNLM"/>
    </source>
</evidence>
<reference evidence="2" key="1">
    <citation type="journal article" date="2021" name="Nat. Commun.">
        <title>Genetic determinants of endophytism in the Arabidopsis root mycobiome.</title>
        <authorList>
            <person name="Mesny F."/>
            <person name="Miyauchi S."/>
            <person name="Thiergart T."/>
            <person name="Pickel B."/>
            <person name="Atanasova L."/>
            <person name="Karlsson M."/>
            <person name="Huettel B."/>
            <person name="Barry K.W."/>
            <person name="Haridas S."/>
            <person name="Chen C."/>
            <person name="Bauer D."/>
            <person name="Andreopoulos W."/>
            <person name="Pangilinan J."/>
            <person name="LaButti K."/>
            <person name="Riley R."/>
            <person name="Lipzen A."/>
            <person name="Clum A."/>
            <person name="Drula E."/>
            <person name="Henrissat B."/>
            <person name="Kohler A."/>
            <person name="Grigoriev I.V."/>
            <person name="Martin F.M."/>
            <person name="Hacquard S."/>
        </authorList>
    </citation>
    <scope>NUCLEOTIDE SEQUENCE</scope>
    <source>
        <strain evidence="2">MPI-CAGE-CH-0235</strain>
    </source>
</reference>
<organism evidence="2 3">
    <name type="scientific">Stachybotrys elegans</name>
    <dbReference type="NCBI Taxonomy" id="80388"/>
    <lineage>
        <taxon>Eukaryota</taxon>
        <taxon>Fungi</taxon>
        <taxon>Dikarya</taxon>
        <taxon>Ascomycota</taxon>
        <taxon>Pezizomycotina</taxon>
        <taxon>Sordariomycetes</taxon>
        <taxon>Hypocreomycetidae</taxon>
        <taxon>Hypocreales</taxon>
        <taxon>Stachybotryaceae</taxon>
        <taxon>Stachybotrys</taxon>
    </lineage>
</organism>
<sequence>MAEPYDNMEIDGLQKGTKDASIEGIPWDCLVLIVEWLSEIQPSAILRLTRVSTRMRSAAYCIWAWEKEYDCCIGVENFCETIFDEIWLLASYDVLSQVRSIRICWSDERAPWEAPNAFNPPNTNSPWAESFCSNLIADLSELGLPQNELELVRESAVSRPNRPHELATALLCLLIKCAPGLRQFTWDCPVPLPEMLMLAVRSSGCRLKLLDVTQSMGEWTNEELLKVASYPALDTLSCRCEFAEDTDDSSIMCSNGFKETALRMMGGLTPSLRHVELRSMARLKAKLISLELHDVYARGMFLLAELQPFIDFSALQRLTLNLSGKEYSWLGKDAKFPCLKTLEIEFDVETMYLNSETARKNVVSFLQRLAPLEELRLLRYLWPEIGFSAVERHGRTLRYLGLKPLHIRSDVCGRNPRKVRHNSNIRRNNSMTLQDTFKVLDACPLLEEVDLTVERSRQNYSGIFKTVCEKLSSMNRLTAVTLSFDGMFVPIMKPPNARWKGKDQEEYPREDDCPQGLLYSHIKESLQRSSLTKKDVAFMWSTITRNPYHRLKALEVSTGTASYELGGDRGGDLHAIQRGMIGTYIARPGCSHSPTIYRAFSEDRPPSCKVLQAIAKFQARWPNITRWENHVEEWTEYHDKGCKKLLEDSSDYTEEDSSYYTGEDSSVHSSSPSVE</sequence>
<dbReference type="Proteomes" id="UP000813444">
    <property type="component" value="Unassembled WGS sequence"/>
</dbReference>
<evidence type="ECO:0000256" key="1">
    <source>
        <dbReference type="SAM" id="MobiDB-lite"/>
    </source>
</evidence>
<evidence type="ECO:0000313" key="3">
    <source>
        <dbReference type="Proteomes" id="UP000813444"/>
    </source>
</evidence>
<name>A0A8K0WPR6_9HYPO</name>
<dbReference type="EMBL" id="JAGPNK010000009">
    <property type="protein sequence ID" value="KAH7313608.1"/>
    <property type="molecule type" value="Genomic_DNA"/>
</dbReference>
<gene>
    <name evidence="2" type="ORF">B0I35DRAFT_480285</name>
</gene>
<accession>A0A8K0WPR6</accession>